<protein>
    <submittedName>
        <fullName evidence="1">Uncharacterized protein</fullName>
    </submittedName>
</protein>
<evidence type="ECO:0000313" key="1">
    <source>
        <dbReference type="EMBL" id="KAF2792073.1"/>
    </source>
</evidence>
<dbReference type="AlphaFoldDB" id="A0A6A6X7J7"/>
<keyword evidence="2" id="KW-1185">Reference proteome</keyword>
<organism evidence="1 2">
    <name type="scientific">Melanomma pulvis-pyrius CBS 109.77</name>
    <dbReference type="NCBI Taxonomy" id="1314802"/>
    <lineage>
        <taxon>Eukaryota</taxon>
        <taxon>Fungi</taxon>
        <taxon>Dikarya</taxon>
        <taxon>Ascomycota</taxon>
        <taxon>Pezizomycotina</taxon>
        <taxon>Dothideomycetes</taxon>
        <taxon>Pleosporomycetidae</taxon>
        <taxon>Pleosporales</taxon>
        <taxon>Melanommataceae</taxon>
        <taxon>Melanomma</taxon>
    </lineage>
</organism>
<accession>A0A6A6X7J7</accession>
<dbReference type="Proteomes" id="UP000799757">
    <property type="component" value="Unassembled WGS sequence"/>
</dbReference>
<evidence type="ECO:0000313" key="2">
    <source>
        <dbReference type="Proteomes" id="UP000799757"/>
    </source>
</evidence>
<name>A0A6A6X7J7_9PLEO</name>
<dbReference type="EMBL" id="MU001987">
    <property type="protein sequence ID" value="KAF2792073.1"/>
    <property type="molecule type" value="Genomic_DNA"/>
</dbReference>
<gene>
    <name evidence="1" type="ORF">K505DRAFT_363239</name>
</gene>
<sequence length="57" mass="6268">MSNNIVVGHLKTAVVGLGRIGEYNVRTLINRVTHAQVIAVAALKRMRSNKSQKIIVE</sequence>
<proteinExistence type="predicted"/>
<reference evidence="1" key="1">
    <citation type="journal article" date="2020" name="Stud. Mycol.">
        <title>101 Dothideomycetes genomes: a test case for predicting lifestyles and emergence of pathogens.</title>
        <authorList>
            <person name="Haridas S."/>
            <person name="Albert R."/>
            <person name="Binder M."/>
            <person name="Bloem J."/>
            <person name="Labutti K."/>
            <person name="Salamov A."/>
            <person name="Andreopoulos B."/>
            <person name="Baker S."/>
            <person name="Barry K."/>
            <person name="Bills G."/>
            <person name="Bluhm B."/>
            <person name="Cannon C."/>
            <person name="Castanera R."/>
            <person name="Culley D."/>
            <person name="Daum C."/>
            <person name="Ezra D."/>
            <person name="Gonzalez J."/>
            <person name="Henrissat B."/>
            <person name="Kuo A."/>
            <person name="Liang C."/>
            <person name="Lipzen A."/>
            <person name="Lutzoni F."/>
            <person name="Magnuson J."/>
            <person name="Mondo S."/>
            <person name="Nolan M."/>
            <person name="Ohm R."/>
            <person name="Pangilinan J."/>
            <person name="Park H.-J."/>
            <person name="Ramirez L."/>
            <person name="Alfaro M."/>
            <person name="Sun H."/>
            <person name="Tritt A."/>
            <person name="Yoshinaga Y."/>
            <person name="Zwiers L.-H."/>
            <person name="Turgeon B."/>
            <person name="Goodwin S."/>
            <person name="Spatafora J."/>
            <person name="Crous P."/>
            <person name="Grigoriev I."/>
        </authorList>
    </citation>
    <scope>NUCLEOTIDE SEQUENCE</scope>
    <source>
        <strain evidence="1">CBS 109.77</strain>
    </source>
</reference>